<dbReference type="CDD" id="cd02968">
    <property type="entry name" value="SCO"/>
    <property type="match status" value="1"/>
</dbReference>
<dbReference type="InterPro" id="IPR003782">
    <property type="entry name" value="SCO1/SenC"/>
</dbReference>
<dbReference type="GO" id="GO:0046872">
    <property type="term" value="F:metal ion binding"/>
    <property type="evidence" value="ECO:0007669"/>
    <property type="project" value="UniProtKB-KW"/>
</dbReference>
<evidence type="ECO:0000313" key="7">
    <source>
        <dbReference type="Proteomes" id="UP000189810"/>
    </source>
</evidence>
<evidence type="ECO:0000256" key="4">
    <source>
        <dbReference type="PIRSR" id="PIRSR603782-2"/>
    </source>
</evidence>
<name>A0A1M6QG69_9AQUI</name>
<dbReference type="FunFam" id="3.40.30.10:FF:000013">
    <property type="entry name" value="Blast:Protein SCO1 homolog, mitochondrial"/>
    <property type="match status" value="1"/>
</dbReference>
<evidence type="ECO:0000256" key="1">
    <source>
        <dbReference type="ARBA" id="ARBA00010996"/>
    </source>
</evidence>
<dbReference type="Gene3D" id="3.40.30.10">
    <property type="entry name" value="Glutaredoxin"/>
    <property type="match status" value="1"/>
</dbReference>
<gene>
    <name evidence="6" type="ORF">SAMN05444391_0223</name>
</gene>
<dbReference type="OrthoDB" id="9811998at2"/>
<organism evidence="6 7">
    <name type="scientific">Thermocrinis minervae</name>
    <dbReference type="NCBI Taxonomy" id="381751"/>
    <lineage>
        <taxon>Bacteria</taxon>
        <taxon>Pseudomonadati</taxon>
        <taxon>Aquificota</taxon>
        <taxon>Aquificia</taxon>
        <taxon>Aquificales</taxon>
        <taxon>Aquificaceae</taxon>
        <taxon>Thermocrinis</taxon>
    </lineage>
</organism>
<evidence type="ECO:0000313" key="6">
    <source>
        <dbReference type="EMBL" id="SHK19175.1"/>
    </source>
</evidence>
<dbReference type="PANTHER" id="PTHR12151:SF25">
    <property type="entry name" value="LINALOOL DEHYDRATASE_ISOMERASE DOMAIN-CONTAINING PROTEIN"/>
    <property type="match status" value="1"/>
</dbReference>
<accession>A0A1M6QG69</accession>
<sequence>MSRFNFLFVFTFLMILWSCQKPYKFYGHVVDLPAYDFELTNQDGKREKLSQLLGKDKVALIFFGYTNCPDVCPDTLQRLATMYKKLSPEEQKRVKVIFISVDPERDTPQQLKGYVPFFNPNFMGFTGTPDEIRNVAKEYKVYYRKVENSGSAVGYLVDHTASVYLVTPDMKIKAIYTPGKQDPDKMAEDLRYILRSL</sequence>
<dbReference type="PROSITE" id="PS51352">
    <property type="entry name" value="THIOREDOXIN_2"/>
    <property type="match status" value="1"/>
</dbReference>
<feature type="domain" description="Thioredoxin" evidence="5">
    <location>
        <begin position="28"/>
        <end position="195"/>
    </location>
</feature>
<comment type="similarity">
    <text evidence="1">Belongs to the SCO1/2 family.</text>
</comment>
<keyword evidence="4" id="KW-1015">Disulfide bond</keyword>
<dbReference type="RefSeq" id="WP_079653418.1">
    <property type="nucleotide sequence ID" value="NZ_LT670846.1"/>
</dbReference>
<reference evidence="6 7" key="1">
    <citation type="submission" date="2016-11" db="EMBL/GenBank/DDBJ databases">
        <authorList>
            <person name="Jaros S."/>
            <person name="Januszkiewicz K."/>
            <person name="Wedrychowicz H."/>
        </authorList>
    </citation>
    <scope>NUCLEOTIDE SEQUENCE [LARGE SCALE GENOMIC DNA]</scope>
    <source>
        <strain evidence="6 7">DSM 19557</strain>
    </source>
</reference>
<evidence type="ECO:0000256" key="3">
    <source>
        <dbReference type="PIRSR" id="PIRSR603782-1"/>
    </source>
</evidence>
<dbReference type="AlphaFoldDB" id="A0A1M6QG69"/>
<proteinExistence type="inferred from homology"/>
<feature type="binding site" evidence="3">
    <location>
        <position position="72"/>
    </location>
    <ligand>
        <name>Cu cation</name>
        <dbReference type="ChEBI" id="CHEBI:23378"/>
    </ligand>
</feature>
<keyword evidence="3" id="KW-0479">Metal-binding</keyword>
<feature type="binding site" evidence="3">
    <location>
        <position position="68"/>
    </location>
    <ligand>
        <name>Cu cation</name>
        <dbReference type="ChEBI" id="CHEBI:23378"/>
    </ligand>
</feature>
<dbReference type="EMBL" id="LT670846">
    <property type="protein sequence ID" value="SHK19175.1"/>
    <property type="molecule type" value="Genomic_DNA"/>
</dbReference>
<keyword evidence="2 3" id="KW-0186">Copper</keyword>
<dbReference type="Proteomes" id="UP000189810">
    <property type="component" value="Chromosome I"/>
</dbReference>
<dbReference type="PANTHER" id="PTHR12151">
    <property type="entry name" value="ELECTRON TRANSPORT PROTIN SCO1/SENC FAMILY MEMBER"/>
    <property type="match status" value="1"/>
</dbReference>
<dbReference type="STRING" id="381751.SAMN05444391_0223"/>
<evidence type="ECO:0000256" key="2">
    <source>
        <dbReference type="ARBA" id="ARBA00023008"/>
    </source>
</evidence>
<feature type="binding site" evidence="3">
    <location>
        <position position="159"/>
    </location>
    <ligand>
        <name>Cu cation</name>
        <dbReference type="ChEBI" id="CHEBI:23378"/>
    </ligand>
</feature>
<feature type="disulfide bond" description="Redox-active" evidence="4">
    <location>
        <begin position="68"/>
        <end position="72"/>
    </location>
</feature>
<evidence type="ECO:0000259" key="5">
    <source>
        <dbReference type="PROSITE" id="PS51352"/>
    </source>
</evidence>
<keyword evidence="7" id="KW-1185">Reference proteome</keyword>
<dbReference type="SUPFAM" id="SSF52833">
    <property type="entry name" value="Thioredoxin-like"/>
    <property type="match status" value="1"/>
</dbReference>
<protein>
    <submittedName>
        <fullName evidence="6">Protein SCO1/2</fullName>
    </submittedName>
</protein>
<dbReference type="Pfam" id="PF02630">
    <property type="entry name" value="SCO1-SenC"/>
    <property type="match status" value="1"/>
</dbReference>
<dbReference type="InterPro" id="IPR036249">
    <property type="entry name" value="Thioredoxin-like_sf"/>
</dbReference>
<dbReference type="InterPro" id="IPR013766">
    <property type="entry name" value="Thioredoxin_domain"/>
</dbReference>